<dbReference type="PROSITE" id="PS51375">
    <property type="entry name" value="PPR"/>
    <property type="match status" value="6"/>
</dbReference>
<gene>
    <name evidence="6" type="ORF">BCR42DRAFT_452490</name>
</gene>
<comment type="caution">
    <text evidence="6">The sequence shown here is derived from an EMBL/GenBank/DDBJ whole genome shotgun (WGS) entry which is preliminary data.</text>
</comment>
<organism evidence="6 7">
    <name type="scientific">Absidia repens</name>
    <dbReference type="NCBI Taxonomy" id="90262"/>
    <lineage>
        <taxon>Eukaryota</taxon>
        <taxon>Fungi</taxon>
        <taxon>Fungi incertae sedis</taxon>
        <taxon>Mucoromycota</taxon>
        <taxon>Mucoromycotina</taxon>
        <taxon>Mucoromycetes</taxon>
        <taxon>Mucorales</taxon>
        <taxon>Cunninghamellaceae</taxon>
        <taxon>Absidia</taxon>
    </lineage>
</organism>
<feature type="repeat" description="PPR" evidence="5">
    <location>
        <begin position="288"/>
        <end position="322"/>
    </location>
</feature>
<evidence type="ECO:0000256" key="1">
    <source>
        <dbReference type="ARBA" id="ARBA00006192"/>
    </source>
</evidence>
<feature type="repeat" description="PPR" evidence="5">
    <location>
        <begin position="488"/>
        <end position="522"/>
    </location>
</feature>
<feature type="repeat" description="PPR" evidence="5">
    <location>
        <begin position="253"/>
        <end position="287"/>
    </location>
</feature>
<reference evidence="6 7" key="1">
    <citation type="submission" date="2016-07" db="EMBL/GenBank/DDBJ databases">
        <title>Pervasive Adenine N6-methylation of Active Genes in Fungi.</title>
        <authorList>
            <consortium name="DOE Joint Genome Institute"/>
            <person name="Mondo S.J."/>
            <person name="Dannebaum R.O."/>
            <person name="Kuo R.C."/>
            <person name="Labutti K."/>
            <person name="Haridas S."/>
            <person name="Kuo A."/>
            <person name="Salamov A."/>
            <person name="Ahrendt S.R."/>
            <person name="Lipzen A."/>
            <person name="Sullivan W."/>
            <person name="Andreopoulos W.B."/>
            <person name="Clum A."/>
            <person name="Lindquist E."/>
            <person name="Daum C."/>
            <person name="Ramamoorthy G.K."/>
            <person name="Gryganskyi A."/>
            <person name="Culley D."/>
            <person name="Magnuson J.K."/>
            <person name="James T.Y."/>
            <person name="O'Malley M.A."/>
            <person name="Stajich J.E."/>
            <person name="Spatafora J.W."/>
            <person name="Visel A."/>
            <person name="Grigoriev I.V."/>
        </authorList>
    </citation>
    <scope>NUCLEOTIDE SEQUENCE [LARGE SCALE GENOMIC DNA]</scope>
    <source>
        <strain evidence="6 7">NRRL 1336</strain>
    </source>
</reference>
<evidence type="ECO:0000256" key="4">
    <source>
        <dbReference type="ARBA" id="ARBA00044511"/>
    </source>
</evidence>
<dbReference type="InterPro" id="IPR011990">
    <property type="entry name" value="TPR-like_helical_dom_sf"/>
</dbReference>
<evidence type="ECO:0000313" key="6">
    <source>
        <dbReference type="EMBL" id="ORZ14758.1"/>
    </source>
</evidence>
<dbReference type="PANTHER" id="PTHR47447:SF24">
    <property type="entry name" value="PENTATRICOPEPTIDE REPEAT-CONTAINING PROTEIN"/>
    <property type="match status" value="1"/>
</dbReference>
<feature type="repeat" description="PPR" evidence="5">
    <location>
        <begin position="418"/>
        <end position="452"/>
    </location>
</feature>
<dbReference type="Proteomes" id="UP000193560">
    <property type="component" value="Unassembled WGS sequence"/>
</dbReference>
<evidence type="ECO:0000256" key="5">
    <source>
        <dbReference type="PROSITE-ProRule" id="PRU00708"/>
    </source>
</evidence>
<evidence type="ECO:0000256" key="2">
    <source>
        <dbReference type="ARBA" id="ARBA00022737"/>
    </source>
</evidence>
<evidence type="ECO:0000256" key="3">
    <source>
        <dbReference type="ARBA" id="ARBA00044493"/>
    </source>
</evidence>
<sequence length="539" mass="62631">MSLHHIPFSQSVIINVLRAITSRSISTNSAATTTCSLHSSTTRSLTSPYFWTSKVLSAPEIDNILPFKRQLHCTASTRSTASEAFEYNNNDDIARSLCNNNMNQHIHDKSILAIKTSTGKIKWYRQIYRPSLGKYATGYHFKETKYKTVDDYNKRILFAVMNGQQNMAINYLREMERRQLKPDVYIYTMIINGYSKQSDMTRATKWMKRMRRNGRVPDVYTYTSLIDGYMRLCDLDKVEGIFKRMIRESIQPNLVTYNVMMHHSVLKLDMEAAVKFWGKLSEAGIQPDVYTYAIMIHGLGDDGLVDEAWRIFDKMKKQNVDVNHVVATTLMGIHVRHKDNAYAIQLFQEFFEQQKQLVPTRHTRNILLNATMGHTSLSNIKTYYQQFISLLDNRYSSNNDETPTHSVLWGDHYNVSNNVYTYTSFMRAFLRHNDIGMVTQIYKDMLTRQVKPTLVTFATLMLAHAFVPDPHACENMLKELQSHNIKANAALYTIVMRAWAKAKHWDQVKRVYDEMKLDKIQPNKMTLEVLRWAKNEAVV</sequence>
<dbReference type="Pfam" id="PF13812">
    <property type="entry name" value="PPR_3"/>
    <property type="match status" value="2"/>
</dbReference>
<keyword evidence="7" id="KW-1185">Reference proteome</keyword>
<feature type="repeat" description="PPR" evidence="5">
    <location>
        <begin position="218"/>
        <end position="252"/>
    </location>
</feature>
<comment type="subunit">
    <text evidence="4">Binds to mitochondrial small subunit 15S rRNA.</text>
</comment>
<dbReference type="STRING" id="90262.A0A1X2IE74"/>
<dbReference type="InterPro" id="IPR002885">
    <property type="entry name" value="PPR_rpt"/>
</dbReference>
<comment type="similarity">
    <text evidence="1">Belongs to the CCM1 family.</text>
</comment>
<proteinExistence type="inferred from homology"/>
<dbReference type="OrthoDB" id="185373at2759"/>
<feature type="repeat" description="PPR" evidence="5">
    <location>
        <begin position="183"/>
        <end position="217"/>
    </location>
</feature>
<comment type="function">
    <text evidence="3">Regulates mitochondrial small subunit maturation by controlling 15S rRNA 5'-end processing. Localizes to the 5' precursor of the 15S rRNA in a position that is subsequently occupied by mS47 in the mature yeast mtSSU. Uses structure and sequence-specific RNA recognition, binding to a single-stranded region of the precursor and specifically recognizing bases -6 to -1. The exchange of Ccm1 for mS47 is coupled to the irreversible removal of precursor rRNA that is accompanied by conformational changes of the mitoribosomal proteins uS5m and mS26. These conformational changes signal completion of 5'-end rRNA processing through protection of the mature 5'-end of the 15S rRNA and stabilization of mS47. The removal of the 5' precursor together with the dissociation of Ccm1 may be catalyzed by the 5'-3' exoribonuclease Pet127. Involved in the specific removal of group I introns in mitochondrial encoded transcripts.</text>
</comment>
<keyword evidence="2" id="KW-0677">Repeat</keyword>
<dbReference type="PANTHER" id="PTHR47447">
    <property type="entry name" value="OS03G0856100 PROTEIN"/>
    <property type="match status" value="1"/>
</dbReference>
<dbReference type="AlphaFoldDB" id="A0A1X2IE74"/>
<protein>
    <submittedName>
        <fullName evidence="6">Uncharacterized protein</fullName>
    </submittedName>
</protein>
<dbReference type="Pfam" id="PF13041">
    <property type="entry name" value="PPR_2"/>
    <property type="match status" value="3"/>
</dbReference>
<dbReference type="SUPFAM" id="SSF81901">
    <property type="entry name" value="HCP-like"/>
    <property type="match status" value="1"/>
</dbReference>
<evidence type="ECO:0000313" key="7">
    <source>
        <dbReference type="Proteomes" id="UP000193560"/>
    </source>
</evidence>
<dbReference type="Gene3D" id="1.25.40.10">
    <property type="entry name" value="Tetratricopeptide repeat domain"/>
    <property type="match status" value="3"/>
</dbReference>
<accession>A0A1X2IE74</accession>
<dbReference type="NCBIfam" id="TIGR00756">
    <property type="entry name" value="PPR"/>
    <property type="match status" value="5"/>
</dbReference>
<name>A0A1X2IE74_9FUNG</name>
<dbReference type="EMBL" id="MCGE01000014">
    <property type="protein sequence ID" value="ORZ14758.1"/>
    <property type="molecule type" value="Genomic_DNA"/>
</dbReference>